<evidence type="ECO:0000313" key="3">
    <source>
        <dbReference type="Proteomes" id="UP000499080"/>
    </source>
</evidence>
<keyword evidence="3" id="KW-1185">Reference proteome</keyword>
<evidence type="ECO:0000313" key="2">
    <source>
        <dbReference type="EMBL" id="GBL95995.1"/>
    </source>
</evidence>
<feature type="compositionally biased region" description="Polar residues" evidence="1">
    <location>
        <begin position="115"/>
        <end position="132"/>
    </location>
</feature>
<organism evidence="2 3">
    <name type="scientific">Araneus ventricosus</name>
    <name type="common">Orbweaver spider</name>
    <name type="synonym">Epeira ventricosa</name>
    <dbReference type="NCBI Taxonomy" id="182803"/>
    <lineage>
        <taxon>Eukaryota</taxon>
        <taxon>Metazoa</taxon>
        <taxon>Ecdysozoa</taxon>
        <taxon>Arthropoda</taxon>
        <taxon>Chelicerata</taxon>
        <taxon>Arachnida</taxon>
        <taxon>Araneae</taxon>
        <taxon>Araneomorphae</taxon>
        <taxon>Entelegynae</taxon>
        <taxon>Araneoidea</taxon>
        <taxon>Araneidae</taxon>
        <taxon>Araneus</taxon>
    </lineage>
</organism>
<sequence length="178" mass="19560">MAQSITDFTISDSNEKNPLHPQSTSNYESIDSAPPNFTEQKVDTENNVELEEPKQSPEHSTKASLSEDLSHITISSSESNSVSINICSTETESSSNEQDCTSDSQEVDSVLIENIQDSSKKNVVNNTENDILNENSATCETSEENSSSEDLSVTPEGNSSSEPVTPDHQKNWDEERQK</sequence>
<accession>A0A4Y2BX02</accession>
<feature type="compositionally biased region" description="Basic and acidic residues" evidence="1">
    <location>
        <begin position="51"/>
        <end position="61"/>
    </location>
</feature>
<reference evidence="2 3" key="1">
    <citation type="journal article" date="2019" name="Sci. Rep.">
        <title>Orb-weaving spider Araneus ventricosus genome elucidates the spidroin gene catalogue.</title>
        <authorList>
            <person name="Kono N."/>
            <person name="Nakamura H."/>
            <person name="Ohtoshi R."/>
            <person name="Moran D.A.P."/>
            <person name="Shinohara A."/>
            <person name="Yoshida Y."/>
            <person name="Fujiwara M."/>
            <person name="Mori M."/>
            <person name="Tomita M."/>
            <person name="Arakawa K."/>
        </authorList>
    </citation>
    <scope>NUCLEOTIDE SEQUENCE [LARGE SCALE GENOMIC DNA]</scope>
</reference>
<gene>
    <name evidence="2" type="ORF">AVEN_199961_1</name>
</gene>
<evidence type="ECO:0000256" key="1">
    <source>
        <dbReference type="SAM" id="MobiDB-lite"/>
    </source>
</evidence>
<dbReference type="AlphaFoldDB" id="A0A4Y2BX02"/>
<protein>
    <submittedName>
        <fullName evidence="2">Uncharacterized protein</fullName>
    </submittedName>
</protein>
<feature type="compositionally biased region" description="Basic and acidic residues" evidence="1">
    <location>
        <begin position="165"/>
        <end position="178"/>
    </location>
</feature>
<feature type="region of interest" description="Disordered" evidence="1">
    <location>
        <begin position="1"/>
        <end position="178"/>
    </location>
</feature>
<name>A0A4Y2BX02_ARAVE</name>
<dbReference type="EMBL" id="BGPR01000116">
    <property type="protein sequence ID" value="GBL95995.1"/>
    <property type="molecule type" value="Genomic_DNA"/>
</dbReference>
<feature type="compositionally biased region" description="Polar residues" evidence="1">
    <location>
        <begin position="20"/>
        <end position="39"/>
    </location>
</feature>
<dbReference type="Proteomes" id="UP000499080">
    <property type="component" value="Unassembled WGS sequence"/>
</dbReference>
<proteinExistence type="predicted"/>
<feature type="compositionally biased region" description="Polar residues" evidence="1">
    <location>
        <begin position="1"/>
        <end position="12"/>
    </location>
</feature>
<feature type="compositionally biased region" description="Low complexity" evidence="1">
    <location>
        <begin position="71"/>
        <end position="88"/>
    </location>
</feature>
<feature type="compositionally biased region" description="Polar residues" evidence="1">
    <location>
        <begin position="89"/>
        <end position="104"/>
    </location>
</feature>
<comment type="caution">
    <text evidence="2">The sequence shown here is derived from an EMBL/GenBank/DDBJ whole genome shotgun (WGS) entry which is preliminary data.</text>
</comment>